<dbReference type="PANTHER" id="PTHR11042">
    <property type="entry name" value="EUKARYOTIC TRANSLATION INITIATION FACTOR 2-ALPHA KINASE EIF2-ALPHA KINASE -RELATED"/>
    <property type="match status" value="1"/>
</dbReference>
<dbReference type="PROSITE" id="PS00107">
    <property type="entry name" value="PROTEIN_KINASE_ATP"/>
    <property type="match status" value="1"/>
</dbReference>
<dbReference type="GO" id="GO:0051321">
    <property type="term" value="P:meiotic cell cycle"/>
    <property type="evidence" value="ECO:0007669"/>
    <property type="project" value="TreeGrafter"/>
</dbReference>
<organism evidence="19 20">
    <name type="scientific">Petrolisthes cinctipes</name>
    <name type="common">Flat porcelain crab</name>
    <dbReference type="NCBI Taxonomy" id="88211"/>
    <lineage>
        <taxon>Eukaryota</taxon>
        <taxon>Metazoa</taxon>
        <taxon>Ecdysozoa</taxon>
        <taxon>Arthropoda</taxon>
        <taxon>Crustacea</taxon>
        <taxon>Multicrustacea</taxon>
        <taxon>Malacostraca</taxon>
        <taxon>Eumalacostraca</taxon>
        <taxon>Eucarida</taxon>
        <taxon>Decapoda</taxon>
        <taxon>Pleocyemata</taxon>
        <taxon>Anomura</taxon>
        <taxon>Galatheoidea</taxon>
        <taxon>Porcellanidae</taxon>
        <taxon>Petrolisthes</taxon>
    </lineage>
</organism>
<evidence type="ECO:0000256" key="2">
    <source>
        <dbReference type="ARBA" id="ARBA00012513"/>
    </source>
</evidence>
<evidence type="ECO:0000256" key="9">
    <source>
        <dbReference type="ARBA" id="ARBA00022842"/>
    </source>
</evidence>
<feature type="binding site" evidence="16">
    <location>
        <position position="128"/>
    </location>
    <ligand>
        <name>ATP</name>
        <dbReference type="ChEBI" id="CHEBI:30616"/>
    </ligand>
</feature>
<comment type="similarity">
    <text evidence="13">Belongs to the protein kinase superfamily. Ser/Thr protein kinase family. GCN2 subfamily.</text>
</comment>
<dbReference type="GO" id="GO:0004674">
    <property type="term" value="F:protein serine/threonine kinase activity"/>
    <property type="evidence" value="ECO:0007669"/>
    <property type="project" value="UniProtKB-KW"/>
</dbReference>
<dbReference type="GO" id="GO:0005634">
    <property type="term" value="C:nucleus"/>
    <property type="evidence" value="ECO:0007669"/>
    <property type="project" value="TreeGrafter"/>
</dbReference>
<evidence type="ECO:0000256" key="7">
    <source>
        <dbReference type="ARBA" id="ARBA00022777"/>
    </source>
</evidence>
<evidence type="ECO:0000256" key="12">
    <source>
        <dbReference type="ARBA" id="ARBA00023306"/>
    </source>
</evidence>
<evidence type="ECO:0000256" key="11">
    <source>
        <dbReference type="ARBA" id="ARBA00023136"/>
    </source>
</evidence>
<feature type="region of interest" description="Disordered" evidence="17">
    <location>
        <begin position="416"/>
        <end position="451"/>
    </location>
</feature>
<proteinExistence type="inferred from homology"/>
<dbReference type="InterPro" id="IPR008271">
    <property type="entry name" value="Ser/Thr_kinase_AS"/>
</dbReference>
<comment type="subcellular location">
    <subcellularLocation>
        <location evidence="1">Golgi apparatus membrane</location>
        <topology evidence="1">Peripheral membrane protein</topology>
    </subcellularLocation>
</comment>
<comment type="caution">
    <text evidence="19">The sequence shown here is derived from an EMBL/GenBank/DDBJ whole genome shotgun (WGS) entry which is preliminary data.</text>
</comment>
<dbReference type="PANTHER" id="PTHR11042:SF183">
    <property type="entry name" value="MEMBRANE-ASSOCIATED TYROSINE- AND THREONINE-SPECIFIC CDC2-INHIBITORY KINASE"/>
    <property type="match status" value="1"/>
</dbReference>
<keyword evidence="10" id="KW-0333">Golgi apparatus</keyword>
<evidence type="ECO:0000256" key="14">
    <source>
        <dbReference type="ARBA" id="ARBA00047899"/>
    </source>
</evidence>
<dbReference type="PROSITE" id="PS00108">
    <property type="entry name" value="PROTEIN_KINASE_ST"/>
    <property type="match status" value="1"/>
</dbReference>
<keyword evidence="4" id="KW-0808">Transferase</keyword>
<evidence type="ECO:0000256" key="5">
    <source>
        <dbReference type="ARBA" id="ARBA00022723"/>
    </source>
</evidence>
<comment type="catalytic activity">
    <reaction evidence="14">
        <text>L-threonyl-[protein] + ATP = O-phospho-L-threonyl-[protein] + ADP + H(+)</text>
        <dbReference type="Rhea" id="RHEA:46608"/>
        <dbReference type="Rhea" id="RHEA-COMP:11060"/>
        <dbReference type="Rhea" id="RHEA-COMP:11605"/>
        <dbReference type="ChEBI" id="CHEBI:15378"/>
        <dbReference type="ChEBI" id="CHEBI:30013"/>
        <dbReference type="ChEBI" id="CHEBI:30616"/>
        <dbReference type="ChEBI" id="CHEBI:61977"/>
        <dbReference type="ChEBI" id="CHEBI:456216"/>
        <dbReference type="EC" id="2.7.11.1"/>
    </reaction>
</comment>
<sequence length="536" mass="60778">MIFVGESDTSISYRRPAPVFFKEEKSLSTKKERSRTTPKLVPPPIVPVKSCPVTRIFSRISDSDRPQPVSFLEDSDTSFIVQSPVYSAEKPALYFEQCYVIEQKLGSGSFGEVYRVSSKEDGQLYACKKTLFKFRGEGDRRRRMEEVQKHEKLPKHRNCVKFFRAWEERQHLYLLTEVCRSSLADVANDKHDLPETTIWEYLVDLLQGVSHLHKHNLVHMDIKPENIFFGYDGLCKLGDFGLVIDISQVPVHEAVEGDPKYLAPEVMELQYGPPADLFSLGMTILELATDLDLPRQGEAWQMLRQGTLPLAANRLSQELQTVLLGFLQPNPNIRLTADQALALPSIRRVLRYKAVKDYCRNYIQKARQALVQSWLYLVMFLVYLAQPFTHRFRGCSIQSPSSNHIQANRSAMHHSDSDFTLGYSDEDGSDDHSLAQPLSDISSSSNEGNMEKHCVNSTPIAHQFKRPADFFSVSPAIRNSFIGSPDVIDGPDPLAGDTPIPCSRYLSATKEQLPSFNMTSRNLMDLFNSLESDDED</sequence>
<evidence type="ECO:0000256" key="16">
    <source>
        <dbReference type="PROSITE-ProRule" id="PRU10141"/>
    </source>
</evidence>
<dbReference type="PROSITE" id="PS50011">
    <property type="entry name" value="PROTEIN_KINASE_DOM"/>
    <property type="match status" value="1"/>
</dbReference>
<evidence type="ECO:0000256" key="17">
    <source>
        <dbReference type="SAM" id="MobiDB-lite"/>
    </source>
</evidence>
<evidence type="ECO:0000256" key="8">
    <source>
        <dbReference type="ARBA" id="ARBA00022840"/>
    </source>
</evidence>
<dbReference type="GO" id="GO:0005524">
    <property type="term" value="F:ATP binding"/>
    <property type="evidence" value="ECO:0007669"/>
    <property type="project" value="UniProtKB-UniRule"/>
</dbReference>
<keyword evidence="20" id="KW-1185">Reference proteome</keyword>
<evidence type="ECO:0000256" key="1">
    <source>
        <dbReference type="ARBA" id="ARBA00004395"/>
    </source>
</evidence>
<dbReference type="FunFam" id="1.10.510.10:FF:000315">
    <property type="entry name" value="membrane-associated tyrosine- and threonine-specific cdc2-inhibitory kinase"/>
    <property type="match status" value="1"/>
</dbReference>
<protein>
    <recommendedName>
        <fullName evidence="2">non-specific serine/threonine protein kinase</fullName>
        <ecNumber evidence="2">2.7.11.1</ecNumber>
    </recommendedName>
</protein>
<keyword evidence="9" id="KW-0460">Magnesium</keyword>
<evidence type="ECO:0000313" key="19">
    <source>
        <dbReference type="EMBL" id="KAK3859748.1"/>
    </source>
</evidence>
<dbReference type="Proteomes" id="UP001286313">
    <property type="component" value="Unassembled WGS sequence"/>
</dbReference>
<evidence type="ECO:0000256" key="6">
    <source>
        <dbReference type="ARBA" id="ARBA00022741"/>
    </source>
</evidence>
<dbReference type="AlphaFoldDB" id="A0AAE1JZR1"/>
<dbReference type="Gene3D" id="1.10.510.10">
    <property type="entry name" value="Transferase(Phosphotransferase) domain 1"/>
    <property type="match status" value="1"/>
</dbReference>
<evidence type="ECO:0000256" key="3">
    <source>
        <dbReference type="ARBA" id="ARBA00022527"/>
    </source>
</evidence>
<evidence type="ECO:0000256" key="10">
    <source>
        <dbReference type="ARBA" id="ARBA00023034"/>
    </source>
</evidence>
<keyword evidence="8 16" id="KW-0067">ATP-binding</keyword>
<keyword evidence="11" id="KW-0472">Membrane</keyword>
<keyword evidence="7" id="KW-0418">Kinase</keyword>
<dbReference type="GO" id="GO:0000139">
    <property type="term" value="C:Golgi membrane"/>
    <property type="evidence" value="ECO:0007669"/>
    <property type="project" value="UniProtKB-SubCell"/>
</dbReference>
<dbReference type="InterPro" id="IPR011009">
    <property type="entry name" value="Kinase-like_dom_sf"/>
</dbReference>
<keyword evidence="5" id="KW-0479">Metal-binding</keyword>
<feature type="compositionally biased region" description="Polar residues" evidence="17">
    <location>
        <begin position="439"/>
        <end position="448"/>
    </location>
</feature>
<evidence type="ECO:0000256" key="15">
    <source>
        <dbReference type="ARBA" id="ARBA00048679"/>
    </source>
</evidence>
<dbReference type="GO" id="GO:0110031">
    <property type="term" value="P:negative regulation of G2/MI transition of meiotic cell cycle"/>
    <property type="evidence" value="ECO:0007669"/>
    <property type="project" value="TreeGrafter"/>
</dbReference>
<keyword evidence="6 16" id="KW-0547">Nucleotide-binding</keyword>
<keyword evidence="3" id="KW-0723">Serine/threonine-protein kinase</keyword>
<keyword evidence="12" id="KW-0131">Cell cycle</keyword>
<feature type="domain" description="Protein kinase" evidence="18">
    <location>
        <begin position="99"/>
        <end position="346"/>
    </location>
</feature>
<evidence type="ECO:0000313" key="20">
    <source>
        <dbReference type="Proteomes" id="UP001286313"/>
    </source>
</evidence>
<gene>
    <name evidence="19" type="ORF">Pcinc_034157</name>
</gene>
<dbReference type="SMART" id="SM00220">
    <property type="entry name" value="S_TKc"/>
    <property type="match status" value="1"/>
</dbReference>
<evidence type="ECO:0000256" key="13">
    <source>
        <dbReference type="ARBA" id="ARBA00037982"/>
    </source>
</evidence>
<dbReference type="GO" id="GO:0046872">
    <property type="term" value="F:metal ion binding"/>
    <property type="evidence" value="ECO:0007669"/>
    <property type="project" value="UniProtKB-KW"/>
</dbReference>
<dbReference type="Gene3D" id="3.30.200.20">
    <property type="entry name" value="Phosphorylase Kinase, domain 1"/>
    <property type="match status" value="1"/>
</dbReference>
<evidence type="ECO:0000256" key="4">
    <source>
        <dbReference type="ARBA" id="ARBA00022679"/>
    </source>
</evidence>
<name>A0AAE1JZR1_PETCI</name>
<dbReference type="EMBL" id="JAWQEG010004931">
    <property type="protein sequence ID" value="KAK3859748.1"/>
    <property type="molecule type" value="Genomic_DNA"/>
</dbReference>
<dbReference type="SUPFAM" id="SSF56112">
    <property type="entry name" value="Protein kinase-like (PK-like)"/>
    <property type="match status" value="1"/>
</dbReference>
<evidence type="ECO:0000259" key="18">
    <source>
        <dbReference type="PROSITE" id="PS50011"/>
    </source>
</evidence>
<reference evidence="19" key="1">
    <citation type="submission" date="2023-10" db="EMBL/GenBank/DDBJ databases">
        <title>Genome assemblies of two species of porcelain crab, Petrolisthes cinctipes and Petrolisthes manimaculis (Anomura: Porcellanidae).</title>
        <authorList>
            <person name="Angst P."/>
        </authorList>
    </citation>
    <scope>NUCLEOTIDE SEQUENCE</scope>
    <source>
        <strain evidence="19">PB745_01</strain>
        <tissue evidence="19">Gill</tissue>
    </source>
</reference>
<dbReference type="InterPro" id="IPR017441">
    <property type="entry name" value="Protein_kinase_ATP_BS"/>
</dbReference>
<accession>A0AAE1JZR1</accession>
<comment type="catalytic activity">
    <reaction evidence="15">
        <text>L-seryl-[protein] + ATP = O-phospho-L-seryl-[protein] + ADP + H(+)</text>
        <dbReference type="Rhea" id="RHEA:17989"/>
        <dbReference type="Rhea" id="RHEA-COMP:9863"/>
        <dbReference type="Rhea" id="RHEA-COMP:11604"/>
        <dbReference type="ChEBI" id="CHEBI:15378"/>
        <dbReference type="ChEBI" id="CHEBI:29999"/>
        <dbReference type="ChEBI" id="CHEBI:30616"/>
        <dbReference type="ChEBI" id="CHEBI:83421"/>
        <dbReference type="ChEBI" id="CHEBI:456216"/>
        <dbReference type="EC" id="2.7.11.1"/>
    </reaction>
</comment>
<dbReference type="EC" id="2.7.11.1" evidence="2"/>
<dbReference type="InterPro" id="IPR050339">
    <property type="entry name" value="CC_SR_Kinase"/>
</dbReference>
<dbReference type="InterPro" id="IPR000719">
    <property type="entry name" value="Prot_kinase_dom"/>
</dbReference>
<dbReference type="Pfam" id="PF00069">
    <property type="entry name" value="Pkinase"/>
    <property type="match status" value="1"/>
</dbReference>